<feature type="repeat" description="ANK" evidence="3">
    <location>
        <begin position="55"/>
        <end position="87"/>
    </location>
</feature>
<dbReference type="Gene3D" id="1.25.40.20">
    <property type="entry name" value="Ankyrin repeat-containing domain"/>
    <property type="match status" value="2"/>
</dbReference>
<dbReference type="SUPFAM" id="SSF48403">
    <property type="entry name" value="Ankyrin repeat"/>
    <property type="match status" value="1"/>
</dbReference>
<dbReference type="PROSITE" id="PS50088">
    <property type="entry name" value="ANK_REPEAT"/>
    <property type="match status" value="3"/>
</dbReference>
<dbReference type="InterPro" id="IPR036770">
    <property type="entry name" value="Ankyrin_rpt-contain_sf"/>
</dbReference>
<dbReference type="KEGG" id="bpj:B2904_orf1943"/>
<reference evidence="4 5" key="1">
    <citation type="journal article" date="2012" name="BMC Genomics">
        <title>Comparative genomics of Brachyspira pilosicoli strains: genome rearrangements, reductions and correlation of genetic compliment with phenotypic diversity.</title>
        <authorList>
            <person name="Mappley L.J."/>
            <person name="Black M.L."/>
            <person name="Abuoun M."/>
            <person name="Darby A.C."/>
            <person name="Woodward M.J."/>
            <person name="Parkhill J."/>
            <person name="Turner A.K."/>
            <person name="Bellgard M.I."/>
            <person name="La T."/>
            <person name="Phillips N.D."/>
            <person name="La Ragione R.M."/>
            <person name="Hampson D.J."/>
        </authorList>
    </citation>
    <scope>NUCLEOTIDE SEQUENCE [LARGE SCALE GENOMIC DNA]</scope>
    <source>
        <strain evidence="4">B2904</strain>
    </source>
</reference>
<dbReference type="Pfam" id="PF12796">
    <property type="entry name" value="Ank_2"/>
    <property type="match status" value="1"/>
</dbReference>
<sequence length="324" mass="36372">MKKILLILFILSFNLLAQNYNLLKSRDKESLVILEKIIKNNTDVNTIITNSVINQAYTPLIYAIMISNTEIVKELIKRGADVNKAVTNTIRYKGINGESIYNIVTVPIVLASSLTNLNILKELINNNADINIEGGRTLLFYAQDKYIAAELIKLGIDVNAKDTNGKTALFTVGYDAVEKLVSSGAQLEVRDNEGNTPLLCFINSYNIDYKKLEILVKIGANINAKDNNDDTLLINAIYRGNIELIKKLLELGADIEIRDKNGNTPLMIAIWQYYSSSNEKDLNIIIELVNYGADIYAKHQYGITPYKTAEDIESKEILNIFNDR</sequence>
<evidence type="ECO:0000256" key="3">
    <source>
        <dbReference type="PROSITE-ProRule" id="PRU00023"/>
    </source>
</evidence>
<dbReference type="SMART" id="SM00248">
    <property type="entry name" value="ANK"/>
    <property type="match status" value="6"/>
</dbReference>
<dbReference type="AlphaFoldDB" id="J9TZQ1"/>
<keyword evidence="2 3" id="KW-0040">ANK repeat</keyword>
<accession>J9TZQ1</accession>
<dbReference type="Pfam" id="PF00023">
    <property type="entry name" value="Ank"/>
    <property type="match status" value="2"/>
</dbReference>
<dbReference type="PATRIC" id="fig|1133568.3.peg.1942"/>
<evidence type="ECO:0000256" key="2">
    <source>
        <dbReference type="ARBA" id="ARBA00023043"/>
    </source>
</evidence>
<evidence type="ECO:0000313" key="4">
    <source>
        <dbReference type="EMBL" id="AFR71272.1"/>
    </source>
</evidence>
<protein>
    <submittedName>
        <fullName evidence="4">Ankyrin repeat-containing protein</fullName>
    </submittedName>
</protein>
<dbReference type="HOGENOM" id="CLU_854364_0_0_12"/>
<feature type="repeat" description="ANK" evidence="3">
    <location>
        <begin position="228"/>
        <end position="260"/>
    </location>
</feature>
<feature type="repeat" description="ANK" evidence="3">
    <location>
        <begin position="193"/>
        <end position="227"/>
    </location>
</feature>
<dbReference type="InterPro" id="IPR002110">
    <property type="entry name" value="Ankyrin_rpt"/>
</dbReference>
<dbReference type="RefSeq" id="WP_014936414.1">
    <property type="nucleotide sequence ID" value="NC_018607.1"/>
</dbReference>
<keyword evidence="1" id="KW-0677">Repeat</keyword>
<organism evidence="4 5">
    <name type="scientific">Brachyspira pilosicoli B2904</name>
    <dbReference type="NCBI Taxonomy" id="1133568"/>
    <lineage>
        <taxon>Bacteria</taxon>
        <taxon>Pseudomonadati</taxon>
        <taxon>Spirochaetota</taxon>
        <taxon>Spirochaetia</taxon>
        <taxon>Brachyspirales</taxon>
        <taxon>Brachyspiraceae</taxon>
        <taxon>Brachyspira</taxon>
    </lineage>
</organism>
<dbReference type="PANTHER" id="PTHR24126">
    <property type="entry name" value="ANKYRIN REPEAT, PH AND SEC7 DOMAIN CONTAINING PROTEIN SECG-RELATED"/>
    <property type="match status" value="1"/>
</dbReference>
<dbReference type="PANTHER" id="PTHR24126:SF14">
    <property type="entry name" value="ANK_REP_REGION DOMAIN-CONTAINING PROTEIN"/>
    <property type="match status" value="1"/>
</dbReference>
<dbReference type="PROSITE" id="PS50297">
    <property type="entry name" value="ANK_REP_REGION"/>
    <property type="match status" value="2"/>
</dbReference>
<evidence type="ECO:0000313" key="5">
    <source>
        <dbReference type="Proteomes" id="UP000007346"/>
    </source>
</evidence>
<name>J9TZQ1_BRAPL</name>
<gene>
    <name evidence="4" type="primary">arp</name>
    <name evidence="4" type="ORF">B2904_orf1943</name>
</gene>
<proteinExistence type="predicted"/>
<evidence type="ECO:0000256" key="1">
    <source>
        <dbReference type="ARBA" id="ARBA00022737"/>
    </source>
</evidence>
<dbReference type="EMBL" id="CP003490">
    <property type="protein sequence ID" value="AFR71272.1"/>
    <property type="molecule type" value="Genomic_DNA"/>
</dbReference>
<dbReference type="Proteomes" id="UP000007346">
    <property type="component" value="Chromosome"/>
</dbReference>